<dbReference type="Proteomes" id="UP000478052">
    <property type="component" value="Unassembled WGS sequence"/>
</dbReference>
<accession>A0A6G0VKW4</accession>
<dbReference type="OrthoDB" id="6620323at2759"/>
<feature type="compositionally biased region" description="Basic residues" evidence="1">
    <location>
        <begin position="294"/>
        <end position="324"/>
    </location>
</feature>
<dbReference type="PANTHER" id="PTHR46599">
    <property type="entry name" value="PIGGYBAC TRANSPOSABLE ELEMENT-DERIVED PROTEIN 4"/>
    <property type="match status" value="1"/>
</dbReference>
<feature type="domain" description="PiggyBac transposable element-derived protein" evidence="2">
    <location>
        <begin position="105"/>
        <end position="313"/>
    </location>
</feature>
<evidence type="ECO:0000256" key="1">
    <source>
        <dbReference type="SAM" id="MobiDB-lite"/>
    </source>
</evidence>
<comment type="caution">
    <text evidence="3">The sequence shown here is derived from an EMBL/GenBank/DDBJ whole genome shotgun (WGS) entry which is preliminary data.</text>
</comment>
<gene>
    <name evidence="3" type="ORF">FWK35_00036699</name>
</gene>
<sequence>MNVTEQNRIALLLDSIDEFECSSDVDDDEEADPNFEIFNDHFSESEESANEEENGQERGNFYVGRNNLTKWKKEIPPKNSRTRSHNIISHIPGVKAGVYKAGRINVDAFWQRDGTGLDIFWITMSLQRFRFLVQPIRFDDKETRNDRIKFDKLAPIREYVTIDEMLIAFRDHCSFRMYVLSKPAKYGIKVFNLCNARTAYTSNLEVYLGEQPDGPYKLSNKPEDIVKRLCVSIYNSNRNITIDNWFHSYNLAISMLKDHKLTIVGTSKKNKKELPINYQQLYNQYRNYINFGKPGKKSKENKKHGKNNQNKKTKGNKTKIHKIK</sequence>
<dbReference type="AlphaFoldDB" id="A0A6G0VKW4"/>
<dbReference type="InterPro" id="IPR029526">
    <property type="entry name" value="PGBD"/>
</dbReference>
<evidence type="ECO:0000259" key="2">
    <source>
        <dbReference type="Pfam" id="PF13843"/>
    </source>
</evidence>
<dbReference type="PANTHER" id="PTHR46599:SF6">
    <property type="entry name" value="DUAL SPECIFICITY PHOSPHATASE 26"/>
    <property type="match status" value="1"/>
</dbReference>
<dbReference type="Pfam" id="PF13843">
    <property type="entry name" value="DDE_Tnp_1_7"/>
    <property type="match status" value="1"/>
</dbReference>
<evidence type="ECO:0000313" key="4">
    <source>
        <dbReference type="Proteomes" id="UP000478052"/>
    </source>
</evidence>
<keyword evidence="4" id="KW-1185">Reference proteome</keyword>
<reference evidence="3 4" key="1">
    <citation type="submission" date="2019-08" db="EMBL/GenBank/DDBJ databases">
        <title>Whole genome of Aphis craccivora.</title>
        <authorList>
            <person name="Voronova N.V."/>
            <person name="Shulinski R.S."/>
            <person name="Bandarenka Y.V."/>
            <person name="Zhorov D.G."/>
            <person name="Warner D."/>
        </authorList>
    </citation>
    <scope>NUCLEOTIDE SEQUENCE [LARGE SCALE GENOMIC DNA]</scope>
    <source>
        <strain evidence="3">180601</strain>
        <tissue evidence="3">Whole Body</tissue>
    </source>
</reference>
<feature type="region of interest" description="Disordered" evidence="1">
    <location>
        <begin position="292"/>
        <end position="324"/>
    </location>
</feature>
<proteinExistence type="predicted"/>
<evidence type="ECO:0000313" key="3">
    <source>
        <dbReference type="EMBL" id="KAF0692104.1"/>
    </source>
</evidence>
<feature type="non-terminal residue" evidence="3">
    <location>
        <position position="324"/>
    </location>
</feature>
<name>A0A6G0VKW4_APHCR</name>
<dbReference type="EMBL" id="VUJU01015812">
    <property type="protein sequence ID" value="KAF0692104.1"/>
    <property type="molecule type" value="Genomic_DNA"/>
</dbReference>
<protein>
    <submittedName>
        <fullName evidence="3">PiggyBac transposable element-derived protein 4-like</fullName>
    </submittedName>
</protein>
<organism evidence="3 4">
    <name type="scientific">Aphis craccivora</name>
    <name type="common">Cowpea aphid</name>
    <dbReference type="NCBI Taxonomy" id="307492"/>
    <lineage>
        <taxon>Eukaryota</taxon>
        <taxon>Metazoa</taxon>
        <taxon>Ecdysozoa</taxon>
        <taxon>Arthropoda</taxon>
        <taxon>Hexapoda</taxon>
        <taxon>Insecta</taxon>
        <taxon>Pterygota</taxon>
        <taxon>Neoptera</taxon>
        <taxon>Paraneoptera</taxon>
        <taxon>Hemiptera</taxon>
        <taxon>Sternorrhyncha</taxon>
        <taxon>Aphidomorpha</taxon>
        <taxon>Aphidoidea</taxon>
        <taxon>Aphididae</taxon>
        <taxon>Aphidini</taxon>
        <taxon>Aphis</taxon>
        <taxon>Aphis</taxon>
    </lineage>
</organism>